<comment type="similarity">
    <text evidence="3 19">In the N-terminal section; belongs to the NnrE/AIBP family.</text>
</comment>
<comment type="catalytic activity">
    <reaction evidence="15 17 19">
        <text>(6S)-NADHX + ADP = AMP + phosphate + NADH + H(+)</text>
        <dbReference type="Rhea" id="RHEA:32223"/>
        <dbReference type="ChEBI" id="CHEBI:15378"/>
        <dbReference type="ChEBI" id="CHEBI:43474"/>
        <dbReference type="ChEBI" id="CHEBI:57945"/>
        <dbReference type="ChEBI" id="CHEBI:64074"/>
        <dbReference type="ChEBI" id="CHEBI:456215"/>
        <dbReference type="ChEBI" id="CHEBI:456216"/>
        <dbReference type="EC" id="4.2.1.136"/>
    </reaction>
</comment>
<name>A0A516V2D8_9GAMM</name>
<accession>A0A516V2D8</accession>
<evidence type="ECO:0000256" key="17">
    <source>
        <dbReference type="HAMAP-Rule" id="MF_01965"/>
    </source>
</evidence>
<comment type="function">
    <text evidence="18">Catalyzes the epimerization of the S- and R-forms of NAD(P)HX, a damaged form of NAD(P)H that is a result of enzymatic or heat-dependent hydration. This is a prerequisite for the S-specific NAD(P)H-hydrate dehydratase to allow the repair of both epimers of NAD(P)HX.</text>
</comment>
<evidence type="ECO:0000256" key="4">
    <source>
        <dbReference type="ARBA" id="ARBA00009524"/>
    </source>
</evidence>
<dbReference type="RefSeq" id="WP_143878198.1">
    <property type="nucleotide sequence ID" value="NZ_BAABLZ010000002.1"/>
</dbReference>
<dbReference type="Pfam" id="PF01256">
    <property type="entry name" value="Carb_kinase"/>
    <property type="match status" value="1"/>
</dbReference>
<comment type="function">
    <text evidence="14 19">Bifunctional enzyme that catalyzes the epimerization of the S- and R-forms of NAD(P)HX and the dehydration of the S-form of NAD(P)HX at the expense of ADP, which is converted to AMP. This allows the repair of both epimers of NAD(P)HX, a damaged form of NAD(P)H that is a result of enzymatic or heat-dependent hydration.</text>
</comment>
<dbReference type="NCBIfam" id="TIGR00196">
    <property type="entry name" value="yjeF_cterm"/>
    <property type="match status" value="1"/>
</dbReference>
<keyword evidence="9 18" id="KW-0630">Potassium</keyword>
<feature type="binding site" evidence="17">
    <location>
        <position position="256"/>
    </location>
    <ligand>
        <name>(6S)-NADPHX</name>
        <dbReference type="ChEBI" id="CHEBI:64076"/>
    </ligand>
</feature>
<feature type="binding site" evidence="18">
    <location>
        <begin position="60"/>
        <end position="64"/>
    </location>
    <ligand>
        <name>(6S)-NADPHX</name>
        <dbReference type="ChEBI" id="CHEBI:64076"/>
    </ligand>
</feature>
<keyword evidence="6 17" id="KW-0547">Nucleotide-binding</keyword>
<dbReference type="GO" id="GO:0005524">
    <property type="term" value="F:ATP binding"/>
    <property type="evidence" value="ECO:0007669"/>
    <property type="project" value="UniProtKB-UniRule"/>
</dbReference>
<evidence type="ECO:0000259" key="21">
    <source>
        <dbReference type="PROSITE" id="PS51385"/>
    </source>
</evidence>
<evidence type="ECO:0000256" key="3">
    <source>
        <dbReference type="ARBA" id="ARBA00006001"/>
    </source>
</evidence>
<evidence type="ECO:0000313" key="22">
    <source>
        <dbReference type="EMBL" id="QDQ72683.1"/>
    </source>
</evidence>
<dbReference type="Pfam" id="PF03853">
    <property type="entry name" value="YjeF_N"/>
    <property type="match status" value="1"/>
</dbReference>
<evidence type="ECO:0000256" key="6">
    <source>
        <dbReference type="ARBA" id="ARBA00022741"/>
    </source>
</evidence>
<evidence type="ECO:0000256" key="12">
    <source>
        <dbReference type="ARBA" id="ARBA00023239"/>
    </source>
</evidence>
<feature type="domain" description="YjeF N-terminal" evidence="21">
    <location>
        <begin position="13"/>
        <end position="211"/>
    </location>
</feature>
<dbReference type="HAMAP" id="MF_01966">
    <property type="entry name" value="NADHX_epimerase"/>
    <property type="match status" value="1"/>
</dbReference>
<dbReference type="SUPFAM" id="SSF53613">
    <property type="entry name" value="Ribokinase-like"/>
    <property type="match status" value="1"/>
</dbReference>
<protein>
    <recommendedName>
        <fullName evidence="19">Bifunctional NAD(P)H-hydrate repair enzyme</fullName>
    </recommendedName>
    <alternativeName>
        <fullName evidence="19">Nicotinamide nucleotide repair protein</fullName>
    </alternativeName>
    <domain>
        <recommendedName>
            <fullName evidence="19">ADP-dependent (S)-NAD(P)H-hydrate dehydratase</fullName>
            <ecNumber evidence="19">4.2.1.136</ecNumber>
        </recommendedName>
        <alternativeName>
            <fullName evidence="19">ADP-dependent NAD(P)HX dehydratase</fullName>
        </alternativeName>
    </domain>
    <domain>
        <recommendedName>
            <fullName evidence="19">NAD(P)H-hydrate epimerase</fullName>
            <ecNumber evidence="19">5.1.99.6</ecNumber>
        </recommendedName>
    </domain>
</protein>
<gene>
    <name evidence="17" type="primary">nnrD</name>
    <name evidence="18" type="synonym">nnrE</name>
    <name evidence="22" type="ORF">FNZ56_01725</name>
</gene>
<dbReference type="GO" id="GO:0052855">
    <property type="term" value="F:ADP-dependent NAD(P)H-hydrate dehydratase activity"/>
    <property type="evidence" value="ECO:0007669"/>
    <property type="project" value="UniProtKB-UniRule"/>
</dbReference>
<keyword evidence="11 18" id="KW-0413">Isomerase</keyword>
<evidence type="ECO:0000256" key="1">
    <source>
        <dbReference type="ARBA" id="ARBA00000013"/>
    </source>
</evidence>
<feature type="binding site" evidence="17">
    <location>
        <position position="430"/>
    </location>
    <ligand>
        <name>(6S)-NADPHX</name>
        <dbReference type="ChEBI" id="CHEBI:64076"/>
    </ligand>
</feature>
<dbReference type="PANTHER" id="PTHR12592">
    <property type="entry name" value="ATP-DEPENDENT (S)-NAD(P)H-HYDRATE DEHYDRATASE FAMILY MEMBER"/>
    <property type="match status" value="1"/>
</dbReference>
<comment type="similarity">
    <text evidence="17">Belongs to the NnrD/CARKD family.</text>
</comment>
<feature type="binding site" evidence="17">
    <location>
        <position position="363"/>
    </location>
    <ligand>
        <name>(6S)-NADPHX</name>
        <dbReference type="ChEBI" id="CHEBI:64076"/>
    </ligand>
</feature>
<dbReference type="EMBL" id="CP041742">
    <property type="protein sequence ID" value="QDQ72683.1"/>
    <property type="molecule type" value="Genomic_DNA"/>
</dbReference>
<keyword evidence="13" id="KW-0511">Multifunctional enzyme</keyword>
<comment type="similarity">
    <text evidence="18">Belongs to the NnrE/AIBP family.</text>
</comment>
<comment type="cofactor">
    <cofactor evidence="18 19">
        <name>K(+)</name>
        <dbReference type="ChEBI" id="CHEBI:29103"/>
    </cofactor>
    <text evidence="18 19">Binds 1 potassium ion per subunit.</text>
</comment>
<dbReference type="PROSITE" id="PS51383">
    <property type="entry name" value="YJEF_C_3"/>
    <property type="match status" value="1"/>
</dbReference>
<keyword evidence="7 17" id="KW-0067">ATP-binding</keyword>
<evidence type="ECO:0000256" key="5">
    <source>
        <dbReference type="ARBA" id="ARBA00022723"/>
    </source>
</evidence>
<feature type="binding site" evidence="18">
    <location>
        <position position="121"/>
    </location>
    <ligand>
        <name>K(+)</name>
        <dbReference type="ChEBI" id="CHEBI:29103"/>
    </ligand>
</feature>
<evidence type="ECO:0000256" key="18">
    <source>
        <dbReference type="HAMAP-Rule" id="MF_01966"/>
    </source>
</evidence>
<dbReference type="InterPro" id="IPR017953">
    <property type="entry name" value="Carbohydrate_kinase_pred_CS"/>
</dbReference>
<dbReference type="PANTHER" id="PTHR12592:SF0">
    <property type="entry name" value="ATP-DEPENDENT (S)-NAD(P)H-HYDRATE DEHYDRATASE"/>
    <property type="match status" value="1"/>
</dbReference>
<comment type="cofactor">
    <cofactor evidence="17">
        <name>Mg(2+)</name>
        <dbReference type="ChEBI" id="CHEBI:18420"/>
    </cofactor>
</comment>
<keyword evidence="23" id="KW-1185">Reference proteome</keyword>
<dbReference type="SUPFAM" id="SSF64153">
    <property type="entry name" value="YjeF N-terminal domain-like"/>
    <property type="match status" value="1"/>
</dbReference>
<evidence type="ECO:0000313" key="23">
    <source>
        <dbReference type="Proteomes" id="UP000315891"/>
    </source>
</evidence>
<evidence type="ECO:0000256" key="16">
    <source>
        <dbReference type="ARBA" id="ARBA00049209"/>
    </source>
</evidence>
<dbReference type="EC" id="5.1.99.6" evidence="19"/>
<comment type="catalytic activity">
    <reaction evidence="1 18 19">
        <text>(6R)-NADHX = (6S)-NADHX</text>
        <dbReference type="Rhea" id="RHEA:32215"/>
        <dbReference type="ChEBI" id="CHEBI:64074"/>
        <dbReference type="ChEBI" id="CHEBI:64075"/>
        <dbReference type="EC" id="5.1.99.6"/>
    </reaction>
</comment>
<evidence type="ECO:0000256" key="11">
    <source>
        <dbReference type="ARBA" id="ARBA00023235"/>
    </source>
</evidence>
<evidence type="ECO:0000256" key="13">
    <source>
        <dbReference type="ARBA" id="ARBA00023268"/>
    </source>
</evidence>
<dbReference type="PROSITE" id="PS01050">
    <property type="entry name" value="YJEF_C_2"/>
    <property type="match status" value="1"/>
</dbReference>
<dbReference type="GO" id="GO:0052856">
    <property type="term" value="F:NAD(P)HX epimerase activity"/>
    <property type="evidence" value="ECO:0007669"/>
    <property type="project" value="UniProtKB-UniRule"/>
</dbReference>
<dbReference type="Gene3D" id="3.40.1190.20">
    <property type="match status" value="1"/>
</dbReference>
<dbReference type="PIRSF" id="PIRSF017184">
    <property type="entry name" value="Nnr"/>
    <property type="match status" value="1"/>
</dbReference>
<keyword evidence="8 17" id="KW-0521">NADP</keyword>
<feature type="binding site" evidence="18">
    <location>
        <position position="154"/>
    </location>
    <ligand>
        <name>(6S)-NADPHX</name>
        <dbReference type="ChEBI" id="CHEBI:64076"/>
    </ligand>
</feature>
<feature type="binding site" evidence="17">
    <location>
        <position position="429"/>
    </location>
    <ligand>
        <name>AMP</name>
        <dbReference type="ChEBI" id="CHEBI:456215"/>
    </ligand>
</feature>
<comment type="subunit">
    <text evidence="17">Homotetramer.</text>
</comment>
<dbReference type="OrthoDB" id="9806925at2"/>
<dbReference type="GO" id="GO:0110051">
    <property type="term" value="P:metabolite repair"/>
    <property type="evidence" value="ECO:0007669"/>
    <property type="project" value="TreeGrafter"/>
</dbReference>
<dbReference type="InterPro" id="IPR004443">
    <property type="entry name" value="YjeF_N_dom"/>
</dbReference>
<dbReference type="HAMAP" id="MF_01965">
    <property type="entry name" value="NADHX_dehydratase"/>
    <property type="match status" value="1"/>
</dbReference>
<comment type="similarity">
    <text evidence="4 19">In the C-terminal section; belongs to the NnrD/CARKD family.</text>
</comment>
<dbReference type="InterPro" id="IPR029056">
    <property type="entry name" value="Ribokinase-like"/>
</dbReference>
<comment type="function">
    <text evidence="17">Catalyzes the dehydration of the S-form of NAD(P)HX at the expense of ADP, which is converted to AMP. Together with NAD(P)HX epimerase, which catalyzes the epimerization of the S- and R-forms, the enzyme allows the repair of both epimers of NAD(P)HX, a damaged form of NAD(P)H that is a result of enzymatic or heat-dependent hydration.</text>
</comment>
<keyword evidence="10 17" id="KW-0520">NAD</keyword>
<dbReference type="Proteomes" id="UP000315891">
    <property type="component" value="Chromosome"/>
</dbReference>
<feature type="binding site" evidence="18">
    <location>
        <position position="61"/>
    </location>
    <ligand>
        <name>K(+)</name>
        <dbReference type="ChEBI" id="CHEBI:29103"/>
    </ligand>
</feature>
<evidence type="ECO:0000256" key="10">
    <source>
        <dbReference type="ARBA" id="ARBA00023027"/>
    </source>
</evidence>
<feature type="domain" description="YjeF C-terminal" evidence="20">
    <location>
        <begin position="219"/>
        <end position="488"/>
    </location>
</feature>
<dbReference type="GO" id="GO:0046496">
    <property type="term" value="P:nicotinamide nucleotide metabolic process"/>
    <property type="evidence" value="ECO:0007669"/>
    <property type="project" value="UniProtKB-UniRule"/>
</dbReference>
<comment type="caution">
    <text evidence="18">Lacks conserved residue(s) required for the propagation of feature annotation.</text>
</comment>
<evidence type="ECO:0000256" key="9">
    <source>
        <dbReference type="ARBA" id="ARBA00022958"/>
    </source>
</evidence>
<evidence type="ECO:0000256" key="2">
    <source>
        <dbReference type="ARBA" id="ARBA00000909"/>
    </source>
</evidence>
<dbReference type="Gene3D" id="3.40.50.10260">
    <property type="entry name" value="YjeF N-terminal domain"/>
    <property type="match status" value="1"/>
</dbReference>
<dbReference type="InterPro" id="IPR036652">
    <property type="entry name" value="YjeF_N_dom_sf"/>
</dbReference>
<dbReference type="GO" id="GO:0046872">
    <property type="term" value="F:metal ion binding"/>
    <property type="evidence" value="ECO:0007669"/>
    <property type="project" value="UniProtKB-UniRule"/>
</dbReference>
<dbReference type="CDD" id="cd01171">
    <property type="entry name" value="YXKO-related"/>
    <property type="match status" value="1"/>
</dbReference>
<evidence type="ECO:0000259" key="20">
    <source>
        <dbReference type="PROSITE" id="PS51383"/>
    </source>
</evidence>
<feature type="binding site" evidence="18">
    <location>
        <position position="157"/>
    </location>
    <ligand>
        <name>K(+)</name>
        <dbReference type="ChEBI" id="CHEBI:29103"/>
    </ligand>
</feature>
<comment type="catalytic activity">
    <reaction evidence="16 17 19">
        <text>(6S)-NADPHX + ADP = AMP + phosphate + NADPH + H(+)</text>
        <dbReference type="Rhea" id="RHEA:32235"/>
        <dbReference type="ChEBI" id="CHEBI:15378"/>
        <dbReference type="ChEBI" id="CHEBI:43474"/>
        <dbReference type="ChEBI" id="CHEBI:57783"/>
        <dbReference type="ChEBI" id="CHEBI:64076"/>
        <dbReference type="ChEBI" id="CHEBI:456215"/>
        <dbReference type="ChEBI" id="CHEBI:456216"/>
        <dbReference type="EC" id="4.2.1.136"/>
    </reaction>
</comment>
<dbReference type="PROSITE" id="PS51385">
    <property type="entry name" value="YJEF_N"/>
    <property type="match status" value="1"/>
</dbReference>
<feature type="binding site" evidence="17">
    <location>
        <begin position="400"/>
        <end position="404"/>
    </location>
    <ligand>
        <name>AMP</name>
        <dbReference type="ChEBI" id="CHEBI:456215"/>
    </ligand>
</feature>
<organism evidence="22 23">
    <name type="scientific">Pseudoluteimonas lycopersici</name>
    <dbReference type="NCBI Taxonomy" id="1324796"/>
    <lineage>
        <taxon>Bacteria</taxon>
        <taxon>Pseudomonadati</taxon>
        <taxon>Pseudomonadota</taxon>
        <taxon>Gammaproteobacteria</taxon>
        <taxon>Lysobacterales</taxon>
        <taxon>Lysobacteraceae</taxon>
        <taxon>Pseudoluteimonas</taxon>
    </lineage>
</organism>
<evidence type="ECO:0000256" key="19">
    <source>
        <dbReference type="PIRNR" id="PIRNR017184"/>
    </source>
</evidence>
<keyword evidence="5 18" id="KW-0479">Metal-binding</keyword>
<feature type="binding site" evidence="18">
    <location>
        <begin position="125"/>
        <end position="131"/>
    </location>
    <ligand>
        <name>(6S)-NADPHX</name>
        <dbReference type="ChEBI" id="CHEBI:64076"/>
    </ligand>
</feature>
<reference evidence="22 23" key="1">
    <citation type="submission" date="2019-07" db="EMBL/GenBank/DDBJ databases">
        <title>Lysobacter weifangensis sp. nov., isolated from bensulfuron-methyl contaminated farmland soil.</title>
        <authorList>
            <person name="Zhao H."/>
        </authorList>
    </citation>
    <scope>NUCLEOTIDE SEQUENCE [LARGE SCALE GENOMIC DNA]</scope>
    <source>
        <strain evidence="22 23">CC-Bw-6</strain>
    </source>
</reference>
<dbReference type="NCBIfam" id="TIGR00197">
    <property type="entry name" value="yjeF_nterm"/>
    <property type="match status" value="1"/>
</dbReference>
<dbReference type="InterPro" id="IPR000631">
    <property type="entry name" value="CARKD"/>
</dbReference>
<dbReference type="AlphaFoldDB" id="A0A516V2D8"/>
<dbReference type="InterPro" id="IPR030677">
    <property type="entry name" value="Nnr"/>
</dbReference>
<comment type="catalytic activity">
    <reaction evidence="2 18 19">
        <text>(6R)-NADPHX = (6S)-NADPHX</text>
        <dbReference type="Rhea" id="RHEA:32227"/>
        <dbReference type="ChEBI" id="CHEBI:64076"/>
        <dbReference type="ChEBI" id="CHEBI:64077"/>
        <dbReference type="EC" id="5.1.99.6"/>
    </reaction>
</comment>
<keyword evidence="12 17" id="KW-0456">Lyase</keyword>
<dbReference type="FunFam" id="3.40.1190.20:FF:000017">
    <property type="entry name" value="Multifunctional fusion protein"/>
    <property type="match status" value="1"/>
</dbReference>
<feature type="binding site" evidence="17">
    <location>
        <position position="317"/>
    </location>
    <ligand>
        <name>(6S)-NADPHX</name>
        <dbReference type="ChEBI" id="CHEBI:64076"/>
    </ligand>
</feature>
<sequence length="495" mass="50711">MPSPLPLYDVAALRAIEARATVALGDEFALMQRAGAAAWRELLAQWPQARRIAVACGPGNNGGDGYVLARHALESGREVRVLQLQPPRTESAKRACDECVQAGGRVENDVSALAESGLIVDALFGIGLSRAPEGDAAAWIDAIDSANVPILAIDVPSGVDADRGSVPGIAVHATRTLECIAPKAGLRTGAALDHVGALSLATLDVPASAFGDIEPAAEWFDADCLAGFLPKRRRDSHKGDHGRVLCIGGDHGMGGAVLLCAEAALRAGAGLVRVATREAHVAPLLARCPEAMPVGIDDSHSFASLLERDGVFALGPGLGQGEWGRALFSAAISSGKPLVVDADALNLLAQSPRAWPDAVLTPHPGEAARLLGCSNAEIQRDRIDAAKRIAERFDAVVVLKGAGSVIAAPNRIPRIIGAGNPGMAVGGMGDVLTGVVAALRAQGLDAFDAATAGALLHAVAGDVAAQDGERGLSPRDVIARLRRVANAGQSAHAPA</sequence>
<evidence type="ECO:0000256" key="15">
    <source>
        <dbReference type="ARBA" id="ARBA00048238"/>
    </source>
</evidence>
<evidence type="ECO:0000256" key="8">
    <source>
        <dbReference type="ARBA" id="ARBA00022857"/>
    </source>
</evidence>
<evidence type="ECO:0000256" key="14">
    <source>
        <dbReference type="ARBA" id="ARBA00025153"/>
    </source>
</evidence>
<proteinExistence type="inferred from homology"/>
<evidence type="ECO:0000256" key="7">
    <source>
        <dbReference type="ARBA" id="ARBA00022840"/>
    </source>
</evidence>
<dbReference type="EC" id="4.2.1.136" evidence="19"/>